<accession>A0A8H6HGJ6</accession>
<feature type="compositionally biased region" description="Basic and acidic residues" evidence="1">
    <location>
        <begin position="334"/>
        <end position="344"/>
    </location>
</feature>
<feature type="compositionally biased region" description="Polar residues" evidence="1">
    <location>
        <begin position="409"/>
        <end position="423"/>
    </location>
</feature>
<proteinExistence type="predicted"/>
<dbReference type="AlphaFoldDB" id="A0A8H6HGJ6"/>
<dbReference type="Proteomes" id="UP000521943">
    <property type="component" value="Unassembled WGS sequence"/>
</dbReference>
<dbReference type="EMBL" id="JACGCI010000090">
    <property type="protein sequence ID" value="KAF6746634.1"/>
    <property type="molecule type" value="Genomic_DNA"/>
</dbReference>
<feature type="compositionally biased region" description="Basic and acidic residues" evidence="1">
    <location>
        <begin position="430"/>
        <end position="445"/>
    </location>
</feature>
<feature type="compositionally biased region" description="Basic and acidic residues" evidence="1">
    <location>
        <begin position="317"/>
        <end position="327"/>
    </location>
</feature>
<reference evidence="2 3" key="1">
    <citation type="submission" date="2020-07" db="EMBL/GenBank/DDBJ databases">
        <title>Comparative genomics of pyrophilous fungi reveals a link between fire events and developmental genes.</title>
        <authorList>
            <consortium name="DOE Joint Genome Institute"/>
            <person name="Steindorff A.S."/>
            <person name="Carver A."/>
            <person name="Calhoun S."/>
            <person name="Stillman K."/>
            <person name="Liu H."/>
            <person name="Lipzen A."/>
            <person name="Pangilinan J."/>
            <person name="Labutti K."/>
            <person name="Bruns T.D."/>
            <person name="Grigoriev I.V."/>
        </authorList>
    </citation>
    <scope>NUCLEOTIDE SEQUENCE [LARGE SCALE GENOMIC DNA]</scope>
    <source>
        <strain evidence="2 3">CBS 144469</strain>
    </source>
</reference>
<feature type="compositionally biased region" description="Basic and acidic residues" evidence="1">
    <location>
        <begin position="381"/>
        <end position="407"/>
    </location>
</feature>
<feature type="region of interest" description="Disordered" evidence="1">
    <location>
        <begin position="317"/>
        <end position="344"/>
    </location>
</feature>
<evidence type="ECO:0000313" key="2">
    <source>
        <dbReference type="EMBL" id="KAF6746634.1"/>
    </source>
</evidence>
<evidence type="ECO:0000256" key="1">
    <source>
        <dbReference type="SAM" id="MobiDB-lite"/>
    </source>
</evidence>
<evidence type="ECO:0000313" key="3">
    <source>
        <dbReference type="Proteomes" id="UP000521943"/>
    </source>
</evidence>
<gene>
    <name evidence="2" type="ORF">DFP72DRAFT_855174</name>
</gene>
<sequence length="476" mass="53890">MCETHLGHTPAAWDTKDSDIQRNNLYLCGHRNHLLIWAEKSARFSIVIQSYMEAPWELPHTSGRLARDLIVAWCGKLHLTGGVDLSPRISGPPLENLPVLLDTPIPVTGLITPPTEWLGIKPVNYFRVLPLTSWILDWRDERHRRALEHIVGYGGREEVGSEGWQRDADLDCVPTCVGLDFSPPNLARRVGARWWACVVGGEEWDGLSRVAMWDRKAVLLGIGKDWHCQRQTVVWTSGSQYALVIVIGALLDYFLVGRAEQADKWKRRLCAPTNAGVLNKKQQVKRKDHALPRGRELGVNTERSARRFGNVRFQGEADVRTGKQERRTVRKKDVRAGEKEHGMDHGAVSERNVRFQGKNNVHPREKEHETVSECNVRLQGKNDVHPGEQEHETGKNDVRTGEQDHGAVSEQNVYFQGKTSIPTGEQEYGTVRKKDVRSREKEHGAVSELNVHFQGKTDVRTGEHEYGAVSERNVRV</sequence>
<comment type="caution">
    <text evidence="2">The sequence shown here is derived from an EMBL/GenBank/DDBJ whole genome shotgun (WGS) entry which is preliminary data.</text>
</comment>
<keyword evidence="3" id="KW-1185">Reference proteome</keyword>
<organism evidence="2 3">
    <name type="scientific">Ephemerocybe angulata</name>
    <dbReference type="NCBI Taxonomy" id="980116"/>
    <lineage>
        <taxon>Eukaryota</taxon>
        <taxon>Fungi</taxon>
        <taxon>Dikarya</taxon>
        <taxon>Basidiomycota</taxon>
        <taxon>Agaricomycotina</taxon>
        <taxon>Agaricomycetes</taxon>
        <taxon>Agaricomycetidae</taxon>
        <taxon>Agaricales</taxon>
        <taxon>Agaricineae</taxon>
        <taxon>Psathyrellaceae</taxon>
        <taxon>Ephemerocybe</taxon>
    </lineage>
</organism>
<protein>
    <submittedName>
        <fullName evidence="2">Uncharacterized protein</fullName>
    </submittedName>
</protein>
<feature type="region of interest" description="Disordered" evidence="1">
    <location>
        <begin position="381"/>
        <end position="446"/>
    </location>
</feature>
<name>A0A8H6HGJ6_9AGAR</name>